<proteinExistence type="predicted"/>
<evidence type="ECO:0000313" key="3">
    <source>
        <dbReference type="Proteomes" id="UP001177670"/>
    </source>
</evidence>
<name>A0AA40KJT4_9HYME</name>
<dbReference type="EMBL" id="JAHYIQ010000022">
    <property type="protein sequence ID" value="KAK1122696.1"/>
    <property type="molecule type" value="Genomic_DNA"/>
</dbReference>
<evidence type="ECO:0000313" key="2">
    <source>
        <dbReference type="EMBL" id="KAK1122696.1"/>
    </source>
</evidence>
<evidence type="ECO:0000256" key="1">
    <source>
        <dbReference type="SAM" id="MobiDB-lite"/>
    </source>
</evidence>
<reference evidence="2" key="1">
    <citation type="submission" date="2021-10" db="EMBL/GenBank/DDBJ databases">
        <title>Melipona bicolor Genome sequencing and assembly.</title>
        <authorList>
            <person name="Araujo N.S."/>
            <person name="Arias M.C."/>
        </authorList>
    </citation>
    <scope>NUCLEOTIDE SEQUENCE</scope>
    <source>
        <strain evidence="2">USP_2M_L1-L4_2017</strain>
        <tissue evidence="2">Whole body</tissue>
    </source>
</reference>
<feature type="region of interest" description="Disordered" evidence="1">
    <location>
        <begin position="1"/>
        <end position="44"/>
    </location>
</feature>
<comment type="caution">
    <text evidence="2">The sequence shown here is derived from an EMBL/GenBank/DDBJ whole genome shotgun (WGS) entry which is preliminary data.</text>
</comment>
<accession>A0AA40KJT4</accession>
<sequence length="131" mass="14643">MVIHHPRRMKSQTGQPVKVDLNQVNQPKLTLERPPRTSSQRLHSSITCNDTSCVGRSCNRGSSPQTGRLTPQRKGGRHSALIYAAARPYDYKEDSRRVRPSEGRDKSSAGVADDPRVREDCQYHYSAVKGA</sequence>
<feature type="region of interest" description="Disordered" evidence="1">
    <location>
        <begin position="56"/>
        <end position="119"/>
    </location>
</feature>
<feature type="compositionally biased region" description="Basic residues" evidence="1">
    <location>
        <begin position="1"/>
        <end position="10"/>
    </location>
</feature>
<dbReference type="Proteomes" id="UP001177670">
    <property type="component" value="Unassembled WGS sequence"/>
</dbReference>
<organism evidence="2 3">
    <name type="scientific">Melipona bicolor</name>
    <dbReference type="NCBI Taxonomy" id="60889"/>
    <lineage>
        <taxon>Eukaryota</taxon>
        <taxon>Metazoa</taxon>
        <taxon>Ecdysozoa</taxon>
        <taxon>Arthropoda</taxon>
        <taxon>Hexapoda</taxon>
        <taxon>Insecta</taxon>
        <taxon>Pterygota</taxon>
        <taxon>Neoptera</taxon>
        <taxon>Endopterygota</taxon>
        <taxon>Hymenoptera</taxon>
        <taxon>Apocrita</taxon>
        <taxon>Aculeata</taxon>
        <taxon>Apoidea</taxon>
        <taxon>Anthophila</taxon>
        <taxon>Apidae</taxon>
        <taxon>Melipona</taxon>
    </lineage>
</organism>
<keyword evidence="3" id="KW-1185">Reference proteome</keyword>
<protein>
    <submittedName>
        <fullName evidence="2">Uncharacterized protein</fullName>
    </submittedName>
</protein>
<feature type="compositionally biased region" description="Polar residues" evidence="1">
    <location>
        <begin position="56"/>
        <end position="69"/>
    </location>
</feature>
<dbReference type="AlphaFoldDB" id="A0AA40KJT4"/>
<gene>
    <name evidence="2" type="ORF">K0M31_009140</name>
</gene>
<feature type="compositionally biased region" description="Basic and acidic residues" evidence="1">
    <location>
        <begin position="89"/>
        <end position="119"/>
    </location>
</feature>